<feature type="region of interest" description="Disordered" evidence="8">
    <location>
        <begin position="156"/>
        <end position="212"/>
    </location>
</feature>
<evidence type="ECO:0000313" key="12">
    <source>
        <dbReference type="Proteomes" id="UP000218231"/>
    </source>
</evidence>
<evidence type="ECO:0000259" key="10">
    <source>
        <dbReference type="PROSITE" id="PS50172"/>
    </source>
</evidence>
<feature type="repeat" description="ANK" evidence="6">
    <location>
        <begin position="489"/>
        <end position="521"/>
    </location>
</feature>
<protein>
    <recommendedName>
        <fullName evidence="13">RING-type E3 ubiquitin transferase BRCA1</fullName>
    </recommendedName>
</protein>
<feature type="domain" description="RING-type" evidence="9">
    <location>
        <begin position="24"/>
        <end position="66"/>
    </location>
</feature>
<dbReference type="InterPro" id="IPR017907">
    <property type="entry name" value="Znf_RING_CS"/>
</dbReference>
<dbReference type="InterPro" id="IPR013083">
    <property type="entry name" value="Znf_RING/FYVE/PHD"/>
</dbReference>
<dbReference type="PROSITE" id="PS50172">
    <property type="entry name" value="BRCT"/>
    <property type="match status" value="1"/>
</dbReference>
<proteinExistence type="predicted"/>
<evidence type="ECO:0000256" key="7">
    <source>
        <dbReference type="PROSITE-ProRule" id="PRU00175"/>
    </source>
</evidence>
<dbReference type="PROSITE" id="PS50297">
    <property type="entry name" value="ANK_REP_REGION"/>
    <property type="match status" value="2"/>
</dbReference>
<dbReference type="InterPro" id="IPR002110">
    <property type="entry name" value="Ankyrin_rpt"/>
</dbReference>
<name>A0A2A2JDZ0_9BILA</name>
<dbReference type="SUPFAM" id="SSF52113">
    <property type="entry name" value="BRCT domain"/>
    <property type="match status" value="1"/>
</dbReference>
<dbReference type="Pfam" id="PF00023">
    <property type="entry name" value="Ank"/>
    <property type="match status" value="2"/>
</dbReference>
<dbReference type="GO" id="GO:0031436">
    <property type="term" value="C:BRCA1-BARD1 complex"/>
    <property type="evidence" value="ECO:0007669"/>
    <property type="project" value="TreeGrafter"/>
</dbReference>
<feature type="region of interest" description="Disordered" evidence="8">
    <location>
        <begin position="252"/>
        <end position="373"/>
    </location>
</feature>
<keyword evidence="5 6" id="KW-0040">ANK repeat</keyword>
<keyword evidence="12" id="KW-1185">Reference proteome</keyword>
<evidence type="ECO:0000313" key="11">
    <source>
        <dbReference type="EMBL" id="PAV59966.1"/>
    </source>
</evidence>
<dbReference type="PANTHER" id="PTHR24171">
    <property type="entry name" value="ANKYRIN REPEAT DOMAIN-CONTAINING PROTEIN 39-RELATED"/>
    <property type="match status" value="1"/>
</dbReference>
<keyword evidence="1" id="KW-0479">Metal-binding</keyword>
<evidence type="ECO:0000256" key="2">
    <source>
        <dbReference type="ARBA" id="ARBA00022737"/>
    </source>
</evidence>
<dbReference type="GO" id="GO:0004842">
    <property type="term" value="F:ubiquitin-protein transferase activity"/>
    <property type="evidence" value="ECO:0007669"/>
    <property type="project" value="TreeGrafter"/>
</dbReference>
<feature type="compositionally biased region" description="Polar residues" evidence="8">
    <location>
        <begin position="272"/>
        <end position="288"/>
    </location>
</feature>
<dbReference type="AlphaFoldDB" id="A0A2A2JDZ0"/>
<evidence type="ECO:0000256" key="5">
    <source>
        <dbReference type="ARBA" id="ARBA00023043"/>
    </source>
</evidence>
<evidence type="ECO:0000256" key="1">
    <source>
        <dbReference type="ARBA" id="ARBA00022723"/>
    </source>
</evidence>
<dbReference type="InterPro" id="IPR036420">
    <property type="entry name" value="BRCT_dom_sf"/>
</dbReference>
<dbReference type="PROSITE" id="PS00518">
    <property type="entry name" value="ZF_RING_1"/>
    <property type="match status" value="1"/>
</dbReference>
<dbReference type="Gene3D" id="3.40.50.10190">
    <property type="entry name" value="BRCT domain"/>
    <property type="match status" value="2"/>
</dbReference>
<feature type="compositionally biased region" description="Polar residues" evidence="8">
    <location>
        <begin position="314"/>
        <end position="324"/>
    </location>
</feature>
<dbReference type="InterPro" id="IPR001357">
    <property type="entry name" value="BRCT_dom"/>
</dbReference>
<feature type="domain" description="BRCT" evidence="10">
    <location>
        <begin position="595"/>
        <end position="641"/>
    </location>
</feature>
<dbReference type="OrthoDB" id="194358at2759"/>
<dbReference type="SUPFAM" id="SSF48403">
    <property type="entry name" value="Ankyrin repeat"/>
    <property type="match status" value="1"/>
</dbReference>
<dbReference type="GO" id="GO:0070531">
    <property type="term" value="C:BRCA1-A complex"/>
    <property type="evidence" value="ECO:0007669"/>
    <property type="project" value="TreeGrafter"/>
</dbReference>
<keyword evidence="3 7" id="KW-0863">Zinc-finger</keyword>
<dbReference type="PROSITE" id="PS50088">
    <property type="entry name" value="ANK_REPEAT"/>
    <property type="match status" value="2"/>
</dbReference>
<keyword evidence="2" id="KW-0677">Repeat</keyword>
<evidence type="ECO:0000256" key="4">
    <source>
        <dbReference type="ARBA" id="ARBA00022833"/>
    </source>
</evidence>
<dbReference type="GO" id="GO:0008270">
    <property type="term" value="F:zinc ion binding"/>
    <property type="evidence" value="ECO:0007669"/>
    <property type="project" value="UniProtKB-KW"/>
</dbReference>
<evidence type="ECO:0000259" key="9">
    <source>
        <dbReference type="PROSITE" id="PS50089"/>
    </source>
</evidence>
<comment type="caution">
    <text evidence="11">The sequence shown here is derived from an EMBL/GenBank/DDBJ whole genome shotgun (WGS) entry which is preliminary data.</text>
</comment>
<dbReference type="Gene3D" id="1.25.40.20">
    <property type="entry name" value="Ankyrin repeat-containing domain"/>
    <property type="match status" value="1"/>
</dbReference>
<dbReference type="SUPFAM" id="SSF57850">
    <property type="entry name" value="RING/U-box"/>
    <property type="match status" value="1"/>
</dbReference>
<reference evidence="11 12" key="1">
    <citation type="journal article" date="2017" name="Curr. Biol.">
        <title>Genome architecture and evolution of a unichromosomal asexual nematode.</title>
        <authorList>
            <person name="Fradin H."/>
            <person name="Zegar C."/>
            <person name="Gutwein M."/>
            <person name="Lucas J."/>
            <person name="Kovtun M."/>
            <person name="Corcoran D."/>
            <person name="Baugh L.R."/>
            <person name="Kiontke K."/>
            <person name="Gunsalus K."/>
            <person name="Fitch D.H."/>
            <person name="Piano F."/>
        </authorList>
    </citation>
    <scope>NUCLEOTIDE SEQUENCE [LARGE SCALE GENOMIC DNA]</scope>
    <source>
        <strain evidence="11">PF1309</strain>
    </source>
</reference>
<feature type="compositionally biased region" description="Polar residues" evidence="8">
    <location>
        <begin position="164"/>
        <end position="182"/>
    </location>
</feature>
<dbReference type="GO" id="GO:0085020">
    <property type="term" value="P:protein K6-linked ubiquitination"/>
    <property type="evidence" value="ECO:0007669"/>
    <property type="project" value="TreeGrafter"/>
</dbReference>
<dbReference type="InterPro" id="IPR001841">
    <property type="entry name" value="Znf_RING"/>
</dbReference>
<dbReference type="PROSITE" id="PS50089">
    <property type="entry name" value="ZF_RING_2"/>
    <property type="match status" value="1"/>
</dbReference>
<organism evidence="11 12">
    <name type="scientific">Diploscapter pachys</name>
    <dbReference type="NCBI Taxonomy" id="2018661"/>
    <lineage>
        <taxon>Eukaryota</taxon>
        <taxon>Metazoa</taxon>
        <taxon>Ecdysozoa</taxon>
        <taxon>Nematoda</taxon>
        <taxon>Chromadorea</taxon>
        <taxon>Rhabditida</taxon>
        <taxon>Rhabditina</taxon>
        <taxon>Rhabditomorpha</taxon>
        <taxon>Rhabditoidea</taxon>
        <taxon>Rhabditidae</taxon>
        <taxon>Diploscapter</taxon>
    </lineage>
</organism>
<feature type="repeat" description="ANK" evidence="6">
    <location>
        <begin position="455"/>
        <end position="487"/>
    </location>
</feature>
<evidence type="ECO:0000256" key="3">
    <source>
        <dbReference type="ARBA" id="ARBA00022771"/>
    </source>
</evidence>
<dbReference type="SMART" id="SM00248">
    <property type="entry name" value="ANK"/>
    <property type="match status" value="2"/>
</dbReference>
<sequence>MSKQKPIFEYTFEAAENFRKVISCVKCRTPTDQLQHLGTSCKHVFCWDCIRSFDGMNYSEILCPSCLYPVETGAGKIVKSNLFANLSNNIDRFVNLLQEYDDALKKQGGRVELPAQTQRMLEGLAKEADEFENDPENVEIKRKKNVEEFFATQRLAPLPGVHPSTPNAETDCSTSKRTSNKTPGREASCSRKRILNQKEVDTDTSIEEPLTAKENNDSVVVLNSNDDSLSMSPELGESPLILRHLEPLTTTTTTVQVNTPSKFLASNREKSNQTPGNSKHATLRQSARLSPLKRNPSNHSLHGRSAKDGAGDLCQTQKIPSCTPSPELGYDGEEGDRVQNRVPTITLSSDEGSGWSGKKGNDRLSISSTSTSNESDFQKTPIIIRKNAAGKRPFETMLKDIDPQLMIDESPVIKTRRKSQANEPRIFRLISREDINGIQAELVKSSSDLNTFDSQLQTPLYLAVTANNAEIAEMLISHGAMINAVCGEVCNTALHAAISLGLDQIAKLLLSKGADRKIKNAFGKSPENCAEGNRPMVKLLSYYKTYPRQPSILPERPSNYCVALLDAGLLNESEMRRVARYGTIEFCDSNFQGMTHLVVKTDESGFVPMNMSVLRAILKGIPIVQVNWIKECLAKRQFIEEIGRFECDSVANEDGKRGTIREWKRCHLKKTPKLFRGMHFYFHHDKFPSSVIRYEEKYDYNFVCELISLGEGIVMQGTHPPSSSASRAEFSFNRSSASISLTDSRPPPFHNKEIPNDIIIYDVALSSRNMNPRMNVGLGTLTWLIDAILMFCLIRPY</sequence>
<gene>
    <name evidence="11" type="ORF">WR25_18044</name>
</gene>
<keyword evidence="4" id="KW-0862">Zinc</keyword>
<accession>A0A2A2JDZ0</accession>
<dbReference type="EMBL" id="LIAE01010490">
    <property type="protein sequence ID" value="PAV59966.1"/>
    <property type="molecule type" value="Genomic_DNA"/>
</dbReference>
<dbReference type="InterPro" id="IPR036770">
    <property type="entry name" value="Ankyrin_rpt-contain_sf"/>
</dbReference>
<dbReference type="PANTHER" id="PTHR24171:SF8">
    <property type="entry name" value="BRCA1-ASSOCIATED RING DOMAIN PROTEIN 1"/>
    <property type="match status" value="1"/>
</dbReference>
<evidence type="ECO:0008006" key="13">
    <source>
        <dbReference type="Google" id="ProtNLM"/>
    </source>
</evidence>
<dbReference type="Proteomes" id="UP000218231">
    <property type="component" value="Unassembled WGS sequence"/>
</dbReference>
<dbReference type="STRING" id="2018661.A0A2A2JDZ0"/>
<feature type="compositionally biased region" description="Polar residues" evidence="8">
    <location>
        <begin position="341"/>
        <end position="351"/>
    </location>
</feature>
<dbReference type="Gene3D" id="3.30.40.10">
    <property type="entry name" value="Zinc/RING finger domain, C3HC4 (zinc finger)"/>
    <property type="match status" value="1"/>
</dbReference>
<evidence type="ECO:0000256" key="6">
    <source>
        <dbReference type="PROSITE-ProRule" id="PRU00023"/>
    </source>
</evidence>
<evidence type="ECO:0000256" key="8">
    <source>
        <dbReference type="SAM" id="MobiDB-lite"/>
    </source>
</evidence>